<evidence type="ECO:0000256" key="3">
    <source>
        <dbReference type="ARBA" id="ARBA00022989"/>
    </source>
</evidence>
<feature type="transmembrane region" description="Helical" evidence="5">
    <location>
        <begin position="128"/>
        <end position="151"/>
    </location>
</feature>
<feature type="transmembrane region" description="Helical" evidence="5">
    <location>
        <begin position="410"/>
        <end position="431"/>
    </location>
</feature>
<sequence length="465" mass="51421">MKRQLKLWDAVMIVMGSMIGSGIFIVSSDMMRQLGSGYWLIMVWGLTTLATIAAAICYGELSSMYPRAGGQYAYLTEIFGRMTGFLYGWSLFAVIQTGTIAAVAVAFGKFTAYIFPVLSDAPPIYENGSFMITWMQIVAIGVIIFLTFINTRGLESGKFVQSIFTAAKIIALVALVFGGLYLMKVSFFAENVQFGWSAFQNLTGDGWVPIDGRTLMAGVAAAMVGAIFSSVAWENVTFISGEIRHPERNVVRAMVIGTSLVMLLYLLCNYIYLATLSREEMAFAANDRVAVAAAEKLLGHTGTIIMAFLVMVSTFGCVNGLVLAGARVFQTMAKDGLFLRQAIPNNQHDVPARSLWLQGLWASLLCLSGQYGNLLDMVSFVIVIFYMITVFGVVYQRWKHPKKDRSYRTFLYPIPVIVYLLVGGLFCGLLIIYKQQYTWPGLILVLIGIPIYYLINNKKPNTDNS</sequence>
<feature type="transmembrane region" description="Helical" evidence="5">
    <location>
        <begin position="215"/>
        <end position="233"/>
    </location>
</feature>
<dbReference type="PIRSF" id="PIRSF006060">
    <property type="entry name" value="AA_transporter"/>
    <property type="match status" value="1"/>
</dbReference>
<evidence type="ECO:0000256" key="5">
    <source>
        <dbReference type="SAM" id="Phobius"/>
    </source>
</evidence>
<accession>A0ABQ3I2Q2</accession>
<proteinExistence type="predicted"/>
<feature type="transmembrane region" description="Helical" evidence="5">
    <location>
        <begin position="85"/>
        <end position="108"/>
    </location>
</feature>
<feature type="transmembrane region" description="Helical" evidence="5">
    <location>
        <begin position="7"/>
        <end position="26"/>
    </location>
</feature>
<dbReference type="Pfam" id="PF13520">
    <property type="entry name" value="AA_permease_2"/>
    <property type="match status" value="1"/>
</dbReference>
<evidence type="ECO:0000313" key="7">
    <source>
        <dbReference type="Proteomes" id="UP000620550"/>
    </source>
</evidence>
<keyword evidence="4 5" id="KW-0472">Membrane</keyword>
<comment type="subcellular location">
    <subcellularLocation>
        <location evidence="1">Membrane</location>
        <topology evidence="1">Multi-pass membrane protein</topology>
    </subcellularLocation>
</comment>
<feature type="transmembrane region" description="Helical" evidence="5">
    <location>
        <begin position="253"/>
        <end position="273"/>
    </location>
</feature>
<feature type="transmembrane region" description="Helical" evidence="5">
    <location>
        <begin position="163"/>
        <end position="183"/>
    </location>
</feature>
<dbReference type="PANTHER" id="PTHR11785">
    <property type="entry name" value="AMINO ACID TRANSPORTER"/>
    <property type="match status" value="1"/>
</dbReference>
<organism evidence="6 7">
    <name type="scientific">Sphingobacterium griseoflavum</name>
    <dbReference type="NCBI Taxonomy" id="1474952"/>
    <lineage>
        <taxon>Bacteria</taxon>
        <taxon>Pseudomonadati</taxon>
        <taxon>Bacteroidota</taxon>
        <taxon>Sphingobacteriia</taxon>
        <taxon>Sphingobacteriales</taxon>
        <taxon>Sphingobacteriaceae</taxon>
        <taxon>Sphingobacterium</taxon>
    </lineage>
</organism>
<comment type="caution">
    <text evidence="6">The sequence shown here is derived from an EMBL/GenBank/DDBJ whole genome shotgun (WGS) entry which is preliminary data.</text>
</comment>
<keyword evidence="3 5" id="KW-1133">Transmembrane helix</keyword>
<dbReference type="EMBL" id="BNAF01000019">
    <property type="protein sequence ID" value="GHE49123.1"/>
    <property type="molecule type" value="Genomic_DNA"/>
</dbReference>
<dbReference type="InterPro" id="IPR050598">
    <property type="entry name" value="AminoAcid_Transporter"/>
</dbReference>
<feature type="transmembrane region" description="Helical" evidence="5">
    <location>
        <begin position="437"/>
        <end position="455"/>
    </location>
</feature>
<feature type="transmembrane region" description="Helical" evidence="5">
    <location>
        <begin position="377"/>
        <end position="398"/>
    </location>
</feature>
<feature type="transmembrane region" description="Helical" evidence="5">
    <location>
        <begin position="38"/>
        <end position="58"/>
    </location>
</feature>
<evidence type="ECO:0000256" key="4">
    <source>
        <dbReference type="ARBA" id="ARBA00023136"/>
    </source>
</evidence>
<protein>
    <submittedName>
        <fullName evidence="6">Amino acid transporter</fullName>
    </submittedName>
</protein>
<feature type="transmembrane region" description="Helical" evidence="5">
    <location>
        <begin position="304"/>
        <end position="329"/>
    </location>
</feature>
<gene>
    <name evidence="6" type="ORF">GCM10017764_35170</name>
</gene>
<evidence type="ECO:0000313" key="6">
    <source>
        <dbReference type="EMBL" id="GHE49123.1"/>
    </source>
</evidence>
<dbReference type="Proteomes" id="UP000620550">
    <property type="component" value="Unassembled WGS sequence"/>
</dbReference>
<dbReference type="Gene3D" id="1.20.1740.10">
    <property type="entry name" value="Amino acid/polyamine transporter I"/>
    <property type="match status" value="1"/>
</dbReference>
<name>A0ABQ3I2Q2_9SPHI</name>
<keyword evidence="2 5" id="KW-0812">Transmembrane</keyword>
<dbReference type="PANTHER" id="PTHR11785:SF512">
    <property type="entry name" value="SOBREMESA, ISOFORM B"/>
    <property type="match status" value="1"/>
</dbReference>
<evidence type="ECO:0000256" key="2">
    <source>
        <dbReference type="ARBA" id="ARBA00022692"/>
    </source>
</evidence>
<dbReference type="RefSeq" id="WP_189628039.1">
    <property type="nucleotide sequence ID" value="NZ_BNAF01000019.1"/>
</dbReference>
<evidence type="ECO:0000256" key="1">
    <source>
        <dbReference type="ARBA" id="ARBA00004141"/>
    </source>
</evidence>
<reference evidence="7" key="1">
    <citation type="journal article" date="2019" name="Int. J. Syst. Evol. Microbiol.">
        <title>The Global Catalogue of Microorganisms (GCM) 10K type strain sequencing project: providing services to taxonomists for standard genome sequencing and annotation.</title>
        <authorList>
            <consortium name="The Broad Institute Genomics Platform"/>
            <consortium name="The Broad Institute Genome Sequencing Center for Infectious Disease"/>
            <person name="Wu L."/>
            <person name="Ma J."/>
        </authorList>
    </citation>
    <scope>NUCLEOTIDE SEQUENCE [LARGE SCALE GENOMIC DNA]</scope>
    <source>
        <strain evidence="7">CGMCC 1.12966</strain>
    </source>
</reference>
<keyword evidence="7" id="KW-1185">Reference proteome</keyword>
<dbReference type="InterPro" id="IPR002293">
    <property type="entry name" value="AA/rel_permease1"/>
</dbReference>